<protein>
    <recommendedName>
        <fullName evidence="3">BZIP domain-containing protein</fullName>
    </recommendedName>
</protein>
<evidence type="ECO:0000256" key="2">
    <source>
        <dbReference type="SAM" id="MobiDB-lite"/>
    </source>
</evidence>
<feature type="coiled-coil region" evidence="1">
    <location>
        <begin position="271"/>
        <end position="305"/>
    </location>
</feature>
<keyword evidence="1" id="KW-0175">Coiled coil</keyword>
<dbReference type="CDD" id="cd14688">
    <property type="entry name" value="bZIP_YAP"/>
    <property type="match status" value="1"/>
</dbReference>
<dbReference type="GO" id="GO:0003700">
    <property type="term" value="F:DNA-binding transcription factor activity"/>
    <property type="evidence" value="ECO:0007669"/>
    <property type="project" value="InterPro"/>
</dbReference>
<dbReference type="RefSeq" id="XP_005646799.1">
    <property type="nucleotide sequence ID" value="XM_005646742.1"/>
</dbReference>
<dbReference type="KEGG" id="csl:COCSUDRAFT_55951"/>
<dbReference type="Proteomes" id="UP000007264">
    <property type="component" value="Unassembled WGS sequence"/>
</dbReference>
<dbReference type="EMBL" id="AGSI01000010">
    <property type="protein sequence ID" value="EIE22255.1"/>
    <property type="molecule type" value="Genomic_DNA"/>
</dbReference>
<dbReference type="Gene3D" id="1.20.5.170">
    <property type="match status" value="1"/>
</dbReference>
<accession>I0YV36</accession>
<name>I0YV36_COCSC</name>
<keyword evidence="5" id="KW-1185">Reference proteome</keyword>
<dbReference type="PROSITE" id="PS00036">
    <property type="entry name" value="BZIP_BASIC"/>
    <property type="match status" value="1"/>
</dbReference>
<evidence type="ECO:0000256" key="1">
    <source>
        <dbReference type="SAM" id="Coils"/>
    </source>
</evidence>
<organism evidence="4 5">
    <name type="scientific">Coccomyxa subellipsoidea (strain C-169)</name>
    <name type="common">Green microalga</name>
    <dbReference type="NCBI Taxonomy" id="574566"/>
    <lineage>
        <taxon>Eukaryota</taxon>
        <taxon>Viridiplantae</taxon>
        <taxon>Chlorophyta</taxon>
        <taxon>core chlorophytes</taxon>
        <taxon>Trebouxiophyceae</taxon>
        <taxon>Trebouxiophyceae incertae sedis</taxon>
        <taxon>Coccomyxaceae</taxon>
        <taxon>Coccomyxa</taxon>
        <taxon>Coccomyxa subellipsoidea</taxon>
    </lineage>
</organism>
<comment type="caution">
    <text evidence="4">The sequence shown here is derived from an EMBL/GenBank/DDBJ whole genome shotgun (WGS) entry which is preliminary data.</text>
</comment>
<feature type="region of interest" description="Disordered" evidence="2">
    <location>
        <begin position="1"/>
        <end position="77"/>
    </location>
</feature>
<sequence length="390" mass="42942">MLQASDGAEASRQESGSSGASGEEPHLRNTHEPNGALRQRGSNSGDECAKGIGVRKSGPDRDKNRAAQKAFRQRKREQEKAKELLVEELEAKLKAVQLEKARLEVQNSQLESALVARMKLAAHPNGNRVMAIDKGASGRVITGGHDWKCNLDWGPTDVLVLEHGEQQRLTPETVQALGLQGIAAVWKGYINKVAACLSGAWKDEDGPDGRKVQVLLSEAISVCAYMARTAPKILLQFARSRLEDNPLAPSAPSVALWKSCLKNMRLSVDQVAELLRRRRSFLMQLKALLEERTRIQATMKEQEMEDTPESVALRYFQLTEATKQLQSNVTALHDSKCRFFSCCWREVLRPVQGANLVVQAFPFAPDLLAVLSCLGAEAGEPSARDLLRAS</sequence>
<dbReference type="AlphaFoldDB" id="I0YV36"/>
<evidence type="ECO:0000259" key="3">
    <source>
        <dbReference type="PROSITE" id="PS00036"/>
    </source>
</evidence>
<feature type="compositionally biased region" description="Low complexity" evidence="2">
    <location>
        <begin position="7"/>
        <end position="22"/>
    </location>
</feature>
<reference evidence="4 5" key="1">
    <citation type="journal article" date="2012" name="Genome Biol.">
        <title>The genome of the polar eukaryotic microalga coccomyxa subellipsoidea reveals traits of cold adaptation.</title>
        <authorList>
            <person name="Blanc G."/>
            <person name="Agarkova I."/>
            <person name="Grimwood J."/>
            <person name="Kuo A."/>
            <person name="Brueggeman A."/>
            <person name="Dunigan D."/>
            <person name="Gurnon J."/>
            <person name="Ladunga I."/>
            <person name="Lindquist E."/>
            <person name="Lucas S."/>
            <person name="Pangilinan J."/>
            <person name="Proschold T."/>
            <person name="Salamov A."/>
            <person name="Schmutz J."/>
            <person name="Weeks D."/>
            <person name="Yamada T."/>
            <person name="Claverie J.M."/>
            <person name="Grigoriev I."/>
            <person name="Van Etten J."/>
            <person name="Lomsadze A."/>
            <person name="Borodovsky M."/>
        </authorList>
    </citation>
    <scope>NUCLEOTIDE SEQUENCE [LARGE SCALE GENOMIC DNA]</scope>
    <source>
        <strain evidence="4 5">C-169</strain>
    </source>
</reference>
<evidence type="ECO:0000313" key="4">
    <source>
        <dbReference type="EMBL" id="EIE22255.1"/>
    </source>
</evidence>
<evidence type="ECO:0000313" key="5">
    <source>
        <dbReference type="Proteomes" id="UP000007264"/>
    </source>
</evidence>
<gene>
    <name evidence="4" type="ORF">COCSUDRAFT_55951</name>
</gene>
<dbReference type="InterPro" id="IPR004827">
    <property type="entry name" value="bZIP"/>
</dbReference>
<feature type="domain" description="BZIP" evidence="3">
    <location>
        <begin position="61"/>
        <end position="74"/>
    </location>
</feature>
<dbReference type="GeneID" id="17040241"/>
<proteinExistence type="predicted"/>
<dbReference type="OrthoDB" id="548708at2759"/>